<gene>
    <name evidence="1" type="ORF">DHETER_LOCUS15287</name>
</gene>
<proteinExistence type="predicted"/>
<evidence type="ECO:0000313" key="2">
    <source>
        <dbReference type="Proteomes" id="UP000789702"/>
    </source>
</evidence>
<reference evidence="1" key="1">
    <citation type="submission" date="2021-06" db="EMBL/GenBank/DDBJ databases">
        <authorList>
            <person name="Kallberg Y."/>
            <person name="Tangrot J."/>
            <person name="Rosling A."/>
        </authorList>
    </citation>
    <scope>NUCLEOTIDE SEQUENCE</scope>
    <source>
        <strain evidence="1">IL203A</strain>
    </source>
</reference>
<name>A0ACA9QQE8_9GLOM</name>
<evidence type="ECO:0000313" key="1">
    <source>
        <dbReference type="EMBL" id="CAG8761489.1"/>
    </source>
</evidence>
<keyword evidence="2" id="KW-1185">Reference proteome</keyword>
<feature type="non-terminal residue" evidence="1">
    <location>
        <position position="1"/>
    </location>
</feature>
<dbReference type="EMBL" id="CAJVPU010051552">
    <property type="protein sequence ID" value="CAG8761489.1"/>
    <property type="molecule type" value="Genomic_DNA"/>
</dbReference>
<comment type="caution">
    <text evidence="1">The sequence shown here is derived from an EMBL/GenBank/DDBJ whole genome shotgun (WGS) entry which is preliminary data.</text>
</comment>
<organism evidence="1 2">
    <name type="scientific">Dentiscutata heterogama</name>
    <dbReference type="NCBI Taxonomy" id="1316150"/>
    <lineage>
        <taxon>Eukaryota</taxon>
        <taxon>Fungi</taxon>
        <taxon>Fungi incertae sedis</taxon>
        <taxon>Mucoromycota</taxon>
        <taxon>Glomeromycotina</taxon>
        <taxon>Glomeromycetes</taxon>
        <taxon>Diversisporales</taxon>
        <taxon>Gigasporaceae</taxon>
        <taxon>Dentiscutata</taxon>
    </lineage>
</organism>
<dbReference type="Proteomes" id="UP000789702">
    <property type="component" value="Unassembled WGS sequence"/>
</dbReference>
<accession>A0ACA9QQE8</accession>
<protein>
    <submittedName>
        <fullName evidence="1">11044_t:CDS:1</fullName>
    </submittedName>
</protein>
<sequence>IFYDPLLTKIQKKEKQGYNLEIRWPKSLNKVETQSQNMHILVIVYADDTIFIIFSKEKLEKIIKIAQDFYKINDIKINSKKSELLIVGGKKTKELRYIEMGAIYNKVTERKANE</sequence>
<feature type="non-terminal residue" evidence="1">
    <location>
        <position position="114"/>
    </location>
</feature>